<evidence type="ECO:0000313" key="3">
    <source>
        <dbReference type="Proteomes" id="UP001206925"/>
    </source>
</evidence>
<comment type="caution">
    <text evidence="2">The sequence shown here is derived from an EMBL/GenBank/DDBJ whole genome shotgun (WGS) entry which is preliminary data.</text>
</comment>
<protein>
    <submittedName>
        <fullName evidence="2">Uncharacterized protein</fullName>
    </submittedName>
</protein>
<feature type="region of interest" description="Disordered" evidence="1">
    <location>
        <begin position="27"/>
        <end position="46"/>
    </location>
</feature>
<accession>A0AAD5CX18</accession>
<dbReference type="EMBL" id="JAMZMK010006417">
    <property type="protein sequence ID" value="KAI7749017.1"/>
    <property type="molecule type" value="Genomic_DNA"/>
</dbReference>
<keyword evidence="3" id="KW-1185">Reference proteome</keyword>
<evidence type="ECO:0000256" key="1">
    <source>
        <dbReference type="SAM" id="MobiDB-lite"/>
    </source>
</evidence>
<sequence length="183" mass="20878">GHLCHLTPNDLLLFRFSPIQETRPLAIERESRERKTSSAEEESVTAARGVLQQQEASHMNILVVVIYSEEGRWWLKSDEGRGVYVLLFYLIPLLKSYYPVDLRFAIVHVTQLTAYDVQIPFALKVAEINKKLRLLLRLRGDCIPNVCENACVVDGDLEGGFGLFDDEFEVLEDVMIKAEDKPL</sequence>
<organism evidence="2 3">
    <name type="scientific">Ambrosia artemisiifolia</name>
    <name type="common">Common ragweed</name>
    <dbReference type="NCBI Taxonomy" id="4212"/>
    <lineage>
        <taxon>Eukaryota</taxon>
        <taxon>Viridiplantae</taxon>
        <taxon>Streptophyta</taxon>
        <taxon>Embryophyta</taxon>
        <taxon>Tracheophyta</taxon>
        <taxon>Spermatophyta</taxon>
        <taxon>Magnoliopsida</taxon>
        <taxon>eudicotyledons</taxon>
        <taxon>Gunneridae</taxon>
        <taxon>Pentapetalae</taxon>
        <taxon>asterids</taxon>
        <taxon>campanulids</taxon>
        <taxon>Asterales</taxon>
        <taxon>Asteraceae</taxon>
        <taxon>Asteroideae</taxon>
        <taxon>Heliantheae alliance</taxon>
        <taxon>Heliantheae</taxon>
        <taxon>Ambrosia</taxon>
    </lineage>
</organism>
<feature type="non-terminal residue" evidence="2">
    <location>
        <position position="1"/>
    </location>
</feature>
<proteinExistence type="predicted"/>
<name>A0AAD5CX18_AMBAR</name>
<reference evidence="2" key="1">
    <citation type="submission" date="2022-06" db="EMBL/GenBank/DDBJ databases">
        <title>Uncovering the hologenomic basis of an extraordinary plant invasion.</title>
        <authorList>
            <person name="Bieker V.C."/>
            <person name="Martin M.D."/>
            <person name="Gilbert T."/>
            <person name="Hodgins K."/>
            <person name="Battlay P."/>
            <person name="Petersen B."/>
            <person name="Wilson J."/>
        </authorList>
    </citation>
    <scope>NUCLEOTIDE SEQUENCE</scope>
    <source>
        <strain evidence="2">AA19_3_7</strain>
        <tissue evidence="2">Leaf</tissue>
    </source>
</reference>
<dbReference type="AlphaFoldDB" id="A0AAD5CX18"/>
<dbReference type="Proteomes" id="UP001206925">
    <property type="component" value="Unassembled WGS sequence"/>
</dbReference>
<gene>
    <name evidence="2" type="ORF">M8C21_009923</name>
</gene>
<evidence type="ECO:0000313" key="2">
    <source>
        <dbReference type="EMBL" id="KAI7749017.1"/>
    </source>
</evidence>
<feature type="compositionally biased region" description="Basic and acidic residues" evidence="1">
    <location>
        <begin position="27"/>
        <end position="38"/>
    </location>
</feature>